<dbReference type="AlphaFoldDB" id="A0A175YKM7"/>
<accession>A0A175YKM7</accession>
<organism evidence="2 3">
    <name type="scientific">Daucus carota subsp. sativus</name>
    <name type="common">Carrot</name>
    <dbReference type="NCBI Taxonomy" id="79200"/>
    <lineage>
        <taxon>Eukaryota</taxon>
        <taxon>Viridiplantae</taxon>
        <taxon>Streptophyta</taxon>
        <taxon>Embryophyta</taxon>
        <taxon>Tracheophyta</taxon>
        <taxon>Spermatophyta</taxon>
        <taxon>Magnoliopsida</taxon>
        <taxon>eudicotyledons</taxon>
        <taxon>Gunneridae</taxon>
        <taxon>Pentapetalae</taxon>
        <taxon>asterids</taxon>
        <taxon>campanulids</taxon>
        <taxon>Apiales</taxon>
        <taxon>Apiaceae</taxon>
        <taxon>Apioideae</taxon>
        <taxon>Scandiceae</taxon>
        <taxon>Daucinae</taxon>
        <taxon>Daucus</taxon>
        <taxon>Daucus sect. Daucus</taxon>
    </lineage>
</organism>
<proteinExistence type="predicted"/>
<dbReference type="InterPro" id="IPR013187">
    <property type="entry name" value="F-box-assoc_dom_typ3"/>
</dbReference>
<dbReference type="PANTHER" id="PTHR31672:SF13">
    <property type="entry name" value="F-BOX PROTEIN CPR30-LIKE"/>
    <property type="match status" value="1"/>
</dbReference>
<dbReference type="Pfam" id="PF08268">
    <property type="entry name" value="FBA_3"/>
    <property type="match status" value="1"/>
</dbReference>
<dbReference type="InterPro" id="IPR050796">
    <property type="entry name" value="SCF_F-box_component"/>
</dbReference>
<evidence type="ECO:0000313" key="2">
    <source>
        <dbReference type="EMBL" id="WOH11062.1"/>
    </source>
</evidence>
<protein>
    <recommendedName>
        <fullName evidence="1">F-box associated beta-propeller type 3 domain-containing protein</fullName>
    </recommendedName>
</protein>
<keyword evidence="3" id="KW-1185">Reference proteome</keyword>
<dbReference type="Proteomes" id="UP000077755">
    <property type="component" value="Chromosome 8"/>
</dbReference>
<dbReference type="EMBL" id="CP093350">
    <property type="protein sequence ID" value="WOH11062.1"/>
    <property type="molecule type" value="Genomic_DNA"/>
</dbReference>
<dbReference type="NCBIfam" id="TIGR01640">
    <property type="entry name" value="F_box_assoc_1"/>
    <property type="match status" value="1"/>
</dbReference>
<name>A0A175YKM7_DAUCS</name>
<dbReference type="PANTHER" id="PTHR31672">
    <property type="entry name" value="BNACNNG10540D PROTEIN"/>
    <property type="match status" value="1"/>
</dbReference>
<evidence type="ECO:0000313" key="3">
    <source>
        <dbReference type="Proteomes" id="UP000077755"/>
    </source>
</evidence>
<dbReference type="Gramene" id="KZM83800">
    <property type="protein sequence ID" value="KZM83800"/>
    <property type="gene ID" value="DCAR_028778"/>
</dbReference>
<gene>
    <name evidence="2" type="ORF">DCAR_0830541</name>
</gene>
<dbReference type="InterPro" id="IPR017451">
    <property type="entry name" value="F-box-assoc_interact_dom"/>
</dbReference>
<reference evidence="2" key="2">
    <citation type="submission" date="2022-03" db="EMBL/GenBank/DDBJ databases">
        <title>Draft title - Genomic analysis of global carrot germplasm unveils the trajectory of domestication and the origin of high carotenoid orange carrot.</title>
        <authorList>
            <person name="Iorizzo M."/>
            <person name="Ellison S."/>
            <person name="Senalik D."/>
            <person name="Macko-Podgorni A."/>
            <person name="Grzebelus D."/>
            <person name="Bostan H."/>
            <person name="Rolling W."/>
            <person name="Curaba J."/>
            <person name="Simon P."/>
        </authorList>
    </citation>
    <scope>NUCLEOTIDE SEQUENCE</scope>
    <source>
        <tissue evidence="2">Leaf</tissue>
    </source>
</reference>
<reference evidence="2" key="1">
    <citation type="journal article" date="2016" name="Nat. Genet.">
        <title>A high-quality carrot genome assembly provides new insights into carotenoid accumulation and asterid genome evolution.</title>
        <authorList>
            <person name="Iorizzo M."/>
            <person name="Ellison S."/>
            <person name="Senalik D."/>
            <person name="Zeng P."/>
            <person name="Satapoomin P."/>
            <person name="Huang J."/>
            <person name="Bowman M."/>
            <person name="Iovene M."/>
            <person name="Sanseverino W."/>
            <person name="Cavagnaro P."/>
            <person name="Yildiz M."/>
            <person name="Macko-Podgorni A."/>
            <person name="Moranska E."/>
            <person name="Grzebelus E."/>
            <person name="Grzebelus D."/>
            <person name="Ashrafi H."/>
            <person name="Zheng Z."/>
            <person name="Cheng S."/>
            <person name="Spooner D."/>
            <person name="Van Deynze A."/>
            <person name="Simon P."/>
        </authorList>
    </citation>
    <scope>NUCLEOTIDE SEQUENCE</scope>
    <source>
        <tissue evidence="2">Leaf</tissue>
    </source>
</reference>
<feature type="domain" description="F-box associated beta-propeller type 3" evidence="1">
    <location>
        <begin position="35"/>
        <end position="283"/>
    </location>
</feature>
<sequence>MSTLPQEIIIEEILKRLSVKSLVKLRVYDRGRSPNVLSILSLNNLSETCIDKVPYSVSKSNDNDINLIGSINGLVCLTCFSCYRCRFLIWNPVIHRSKKILLPRLLPKNYGRALKNSLCGFGWDSMTNDYKVMIKVEDSVEVAVYSCRTDCWSYKPDDCDVSWRSFQFPSVIVKGVPYWKDYDGKKIIKFEVRTNRFTSLVNTDPISPYYTLANIYDSLARIDYSDFIDVDLFDEEHGVWSKMYGIKDVITRSMMTPMCFKYGGEIVYVAYKEKVNCYDPKSDETKVLLNCEKEHSRGFSYTPSLLSLDGMSSTSLWI</sequence>
<evidence type="ECO:0000259" key="1">
    <source>
        <dbReference type="Pfam" id="PF08268"/>
    </source>
</evidence>